<dbReference type="InterPro" id="IPR036188">
    <property type="entry name" value="FAD/NAD-bd_sf"/>
</dbReference>
<evidence type="ECO:0000256" key="4">
    <source>
        <dbReference type="ARBA" id="ARBA00022630"/>
    </source>
</evidence>
<reference evidence="9" key="1">
    <citation type="submission" date="2015-02" db="EMBL/GenBank/DDBJ databases">
        <title>Genome sequencing for Strongylocentrotus purpuratus.</title>
        <authorList>
            <person name="Murali S."/>
            <person name="Liu Y."/>
            <person name="Vee V."/>
            <person name="English A."/>
            <person name="Wang M."/>
            <person name="Skinner E."/>
            <person name="Han Y."/>
            <person name="Muzny D.M."/>
            <person name="Worley K.C."/>
            <person name="Gibbs R.A."/>
        </authorList>
    </citation>
    <scope>NUCLEOTIDE SEQUENCE</scope>
</reference>
<evidence type="ECO:0000256" key="5">
    <source>
        <dbReference type="ARBA" id="ARBA00022827"/>
    </source>
</evidence>
<dbReference type="OMA" id="MCENLIL"/>
<keyword evidence="5" id="KW-0274">FAD</keyword>
<dbReference type="Proteomes" id="UP000007110">
    <property type="component" value="Unassembled WGS sequence"/>
</dbReference>
<dbReference type="InParanoid" id="A0A7M7PHF1"/>
<dbReference type="PANTHER" id="PTHR43429">
    <property type="entry name" value="PYRIDINE NUCLEOTIDE-DISULFIDE OXIDOREDUCTASE DOMAIN-CONTAINING"/>
    <property type="match status" value="1"/>
</dbReference>
<dbReference type="Gene3D" id="3.50.50.60">
    <property type="entry name" value="FAD/NAD(P)-binding domain"/>
    <property type="match status" value="3"/>
</dbReference>
<comment type="similarity">
    <text evidence="2">Belongs to the class-I pyridine nucleotide-disulfide oxidoreductase family. PYROXD1 subfamily.</text>
</comment>
<dbReference type="KEGG" id="spu:588400"/>
<feature type="region of interest" description="Disordered" evidence="6">
    <location>
        <begin position="200"/>
        <end position="225"/>
    </location>
</feature>
<feature type="domain" description="FAD/NAD(P)-binding" evidence="7">
    <location>
        <begin position="293"/>
        <end position="378"/>
    </location>
</feature>
<organism evidence="8 9">
    <name type="scientific">Strongylocentrotus purpuratus</name>
    <name type="common">Purple sea urchin</name>
    <dbReference type="NCBI Taxonomy" id="7668"/>
    <lineage>
        <taxon>Eukaryota</taxon>
        <taxon>Metazoa</taxon>
        <taxon>Echinodermata</taxon>
        <taxon>Eleutherozoa</taxon>
        <taxon>Echinozoa</taxon>
        <taxon>Echinoidea</taxon>
        <taxon>Euechinoidea</taxon>
        <taxon>Echinacea</taxon>
        <taxon>Camarodonta</taxon>
        <taxon>Echinidea</taxon>
        <taxon>Strongylocentrotidae</taxon>
        <taxon>Strongylocentrotus</taxon>
    </lineage>
</organism>
<evidence type="ECO:0000313" key="8">
    <source>
        <dbReference type="EnsemblMetazoa" id="XP_030851138"/>
    </source>
</evidence>
<proteinExistence type="inferred from homology"/>
<evidence type="ECO:0000256" key="6">
    <source>
        <dbReference type="SAM" id="MobiDB-lite"/>
    </source>
</evidence>
<dbReference type="InterPro" id="IPR050260">
    <property type="entry name" value="FAD-bd_OxRdtase"/>
</dbReference>
<keyword evidence="4" id="KW-0285">Flavoprotein</keyword>
<dbReference type="RefSeq" id="XP_030851138.1">
    <property type="nucleotide sequence ID" value="XM_030995278.1"/>
</dbReference>
<protein>
    <recommendedName>
        <fullName evidence="3">Pyridine nucleotide-disulfide oxidoreductase domain-containing protein 1</fullName>
    </recommendedName>
</protein>
<dbReference type="SUPFAM" id="SSF51905">
    <property type="entry name" value="FAD/NAD(P)-binding domain"/>
    <property type="match status" value="2"/>
</dbReference>
<dbReference type="EnsemblMetazoa" id="XM_030995278">
    <property type="protein sequence ID" value="XP_030851138"/>
    <property type="gene ID" value="LOC588400"/>
</dbReference>
<dbReference type="CTD" id="79912"/>
<evidence type="ECO:0000256" key="1">
    <source>
        <dbReference type="ARBA" id="ARBA00001974"/>
    </source>
</evidence>
<evidence type="ECO:0000259" key="7">
    <source>
        <dbReference type="Pfam" id="PF07992"/>
    </source>
</evidence>
<dbReference type="InterPro" id="IPR016156">
    <property type="entry name" value="FAD/NAD-linked_Rdtase_dimer_sf"/>
</dbReference>
<feature type="compositionally biased region" description="Basic and acidic residues" evidence="6">
    <location>
        <begin position="215"/>
        <end position="224"/>
    </location>
</feature>
<dbReference type="AlphaFoldDB" id="A0A7M7PHF1"/>
<keyword evidence="9" id="KW-1185">Reference proteome</keyword>
<dbReference type="FunCoup" id="A0A7M7PHF1">
    <property type="interactions" value="622"/>
</dbReference>
<dbReference type="GeneID" id="588400"/>
<reference evidence="8" key="2">
    <citation type="submission" date="2021-01" db="UniProtKB">
        <authorList>
            <consortium name="EnsemblMetazoa"/>
        </authorList>
    </citation>
    <scope>IDENTIFICATION</scope>
</reference>
<evidence type="ECO:0000256" key="2">
    <source>
        <dbReference type="ARBA" id="ARBA00008147"/>
    </source>
</evidence>
<name>A0A7M7PHF1_STRPU</name>
<dbReference type="GO" id="GO:0016491">
    <property type="term" value="F:oxidoreductase activity"/>
    <property type="evidence" value="ECO:0007669"/>
    <property type="project" value="InterPro"/>
</dbReference>
<dbReference type="Pfam" id="PF07992">
    <property type="entry name" value="Pyr_redox_2"/>
    <property type="match status" value="2"/>
</dbReference>
<dbReference type="OrthoDB" id="202203at2759"/>
<dbReference type="InterPro" id="IPR023753">
    <property type="entry name" value="FAD/NAD-binding_dom"/>
</dbReference>
<comment type="cofactor">
    <cofactor evidence="1">
        <name>FAD</name>
        <dbReference type="ChEBI" id="CHEBI:57692"/>
    </cofactor>
</comment>
<dbReference type="PRINTS" id="PR00411">
    <property type="entry name" value="PNDRDTASEI"/>
</dbReference>
<feature type="domain" description="FAD/NAD(P)-binding" evidence="7">
    <location>
        <begin position="8"/>
        <end position="161"/>
    </location>
</feature>
<evidence type="ECO:0000313" key="9">
    <source>
        <dbReference type="Proteomes" id="UP000007110"/>
    </source>
</evidence>
<dbReference type="Gene3D" id="3.30.390.30">
    <property type="match status" value="1"/>
</dbReference>
<dbReference type="PANTHER" id="PTHR43429:SF2">
    <property type="entry name" value="PYRIDINE NUCLEOTIDE-DISULFIDE OXIDOREDUCTASE DOMAIN-CONTAINING PROTEIN 1"/>
    <property type="match status" value="1"/>
</dbReference>
<dbReference type="PRINTS" id="PR00368">
    <property type="entry name" value="FADPNR"/>
</dbReference>
<sequence>MADCSEGDFVIIGGGVAGVSCAEQLAHLSPDRKIKLFTASPLLKAVTNYKKVSRALEDFDVEEKPSQWLEVKCPNVEVIRSEVKGLDSEKHLIKMEDGHQIGYSKICVCTGGSPKLIAADNPYILGIRDTESVRTLQKHLEGARRIVVVGNGGIATELVYEVEGCEVIWAIKDKSISSTFVDAGTAEFFLPHLAEEKKTADQGPSKRLKYSVTKSSEDDPRKEAGVMGSALGPDWSSGLNMRGQGSQSHSVHVEFKCEIQELLTPEEAKKLGITETVPDIGGAASNPTNSWPVYVKLTNGKIYGCDFIVSATGVTPNTYILSDVPNLKLAQDGGIEVDDHMRTSVADVYAAGDVCTPTWDPAPNWIQMRLWSQARQMGAYAAKCMVADVDGETIPQDFCFELFAHITRFFGFKVVLLGKFNGQGLGSDYEVLLRMTKGVEFVKLVMHEGLMKGAILIGDTDLEETFENLILNEMDLSRYGEDLLDPNIDIEDYFD</sequence>
<accession>A0A7M7PHF1</accession>
<evidence type="ECO:0000256" key="3">
    <source>
        <dbReference type="ARBA" id="ARBA00018240"/>
    </source>
</evidence>